<gene>
    <name evidence="2" type="ORF">F1721_26325</name>
</gene>
<feature type="region of interest" description="Disordered" evidence="1">
    <location>
        <begin position="81"/>
        <end position="104"/>
    </location>
</feature>
<protein>
    <recommendedName>
        <fullName evidence="4">Tetratricopeptide repeat protein</fullName>
    </recommendedName>
</protein>
<feature type="region of interest" description="Disordered" evidence="1">
    <location>
        <begin position="1"/>
        <end position="28"/>
    </location>
</feature>
<name>A0A5M7BPI6_SACHI</name>
<accession>A0A5M7BPI6</accession>
<evidence type="ECO:0000313" key="3">
    <source>
        <dbReference type="Proteomes" id="UP000323946"/>
    </source>
</evidence>
<comment type="caution">
    <text evidence="2">The sequence shown here is derived from an EMBL/GenBank/DDBJ whole genome shotgun (WGS) entry which is preliminary data.</text>
</comment>
<dbReference type="EMBL" id="VWPH01000013">
    <property type="protein sequence ID" value="KAA5829184.1"/>
    <property type="molecule type" value="Genomic_DNA"/>
</dbReference>
<dbReference type="AlphaFoldDB" id="A0A5M7BPI6"/>
<dbReference type="OrthoDB" id="4167430at2"/>
<sequence>MNPIADRNALLDANGFPRPLPPDPLSPIPDEVELALTAYRAGDVAQARTSLGAIAESGRTTAAGHAAMALAVLDSPRTASARLARSGWSRSPQAKTPGWARWPG</sequence>
<organism evidence="2 3">
    <name type="scientific">Saccharopolyspora hirsuta</name>
    <dbReference type="NCBI Taxonomy" id="1837"/>
    <lineage>
        <taxon>Bacteria</taxon>
        <taxon>Bacillati</taxon>
        <taxon>Actinomycetota</taxon>
        <taxon>Actinomycetes</taxon>
        <taxon>Pseudonocardiales</taxon>
        <taxon>Pseudonocardiaceae</taxon>
        <taxon>Saccharopolyspora</taxon>
    </lineage>
</organism>
<evidence type="ECO:0008006" key="4">
    <source>
        <dbReference type="Google" id="ProtNLM"/>
    </source>
</evidence>
<evidence type="ECO:0000313" key="2">
    <source>
        <dbReference type="EMBL" id="KAA5829184.1"/>
    </source>
</evidence>
<dbReference type="RefSeq" id="WP_150069468.1">
    <property type="nucleotide sequence ID" value="NZ_VWPH01000013.1"/>
</dbReference>
<dbReference type="Proteomes" id="UP000323946">
    <property type="component" value="Unassembled WGS sequence"/>
</dbReference>
<feature type="compositionally biased region" description="Pro residues" evidence="1">
    <location>
        <begin position="18"/>
        <end position="27"/>
    </location>
</feature>
<reference evidence="2 3" key="1">
    <citation type="submission" date="2019-09" db="EMBL/GenBank/DDBJ databases">
        <title>Draft genome sequence of the thermophilic Saccharopolyspora hirsuta VKM Ac-666T.</title>
        <authorList>
            <person name="Lobastova T.G."/>
            <person name="Fokina V."/>
            <person name="Bragin E.Y."/>
            <person name="Shtratnikova V.Y."/>
            <person name="Starodumova I.P."/>
            <person name="Tarlachkov S.V."/>
            <person name="Donova M.V."/>
        </authorList>
    </citation>
    <scope>NUCLEOTIDE SEQUENCE [LARGE SCALE GENOMIC DNA]</scope>
    <source>
        <strain evidence="2 3">VKM Ac-666</strain>
    </source>
</reference>
<proteinExistence type="predicted"/>
<evidence type="ECO:0000256" key="1">
    <source>
        <dbReference type="SAM" id="MobiDB-lite"/>
    </source>
</evidence>
<keyword evidence="3" id="KW-1185">Reference proteome</keyword>
<dbReference type="SMR" id="A0A5M7BPI6"/>